<evidence type="ECO:0000259" key="3">
    <source>
        <dbReference type="Pfam" id="PF05569"/>
    </source>
</evidence>
<feature type="domain" description="Peptidase M56" evidence="3">
    <location>
        <begin position="83"/>
        <end position="250"/>
    </location>
</feature>
<keyword evidence="5" id="KW-1185">Reference proteome</keyword>
<evidence type="ECO:0000256" key="1">
    <source>
        <dbReference type="SAM" id="Phobius"/>
    </source>
</evidence>
<dbReference type="PANTHER" id="PTHR33446:SF2">
    <property type="entry name" value="PROTEIN TONB"/>
    <property type="match status" value="1"/>
</dbReference>
<name>A0A2S1LMT1_9FLAO</name>
<feature type="domain" description="TonB C-terminal" evidence="2">
    <location>
        <begin position="509"/>
        <end position="572"/>
    </location>
</feature>
<dbReference type="Proteomes" id="UP000244677">
    <property type="component" value="Chromosome"/>
</dbReference>
<protein>
    <recommendedName>
        <fullName evidence="6">Peptidase M56 domain-containing protein</fullName>
    </recommendedName>
</protein>
<gene>
    <name evidence="4" type="ORF">FK004_07325</name>
</gene>
<organism evidence="4 5">
    <name type="scientific">Flavobacterium kingsejongi</name>
    <dbReference type="NCBI Taxonomy" id="1678728"/>
    <lineage>
        <taxon>Bacteria</taxon>
        <taxon>Pseudomonadati</taxon>
        <taxon>Bacteroidota</taxon>
        <taxon>Flavobacteriia</taxon>
        <taxon>Flavobacteriales</taxon>
        <taxon>Flavobacteriaceae</taxon>
        <taxon>Flavobacterium</taxon>
    </lineage>
</organism>
<keyword evidence="1" id="KW-0812">Transmembrane</keyword>
<dbReference type="OrthoDB" id="1522859at2"/>
<dbReference type="Pfam" id="PF05569">
    <property type="entry name" value="Peptidase_M56"/>
    <property type="match status" value="1"/>
</dbReference>
<feature type="transmembrane region" description="Helical" evidence="1">
    <location>
        <begin position="82"/>
        <end position="103"/>
    </location>
</feature>
<dbReference type="InterPro" id="IPR037682">
    <property type="entry name" value="TonB_C"/>
</dbReference>
<feature type="transmembrane region" description="Helical" evidence="1">
    <location>
        <begin position="34"/>
        <end position="54"/>
    </location>
</feature>
<dbReference type="AlphaFoldDB" id="A0A2S1LMT1"/>
<keyword evidence="1" id="KW-1133">Transmembrane helix</keyword>
<evidence type="ECO:0000313" key="4">
    <source>
        <dbReference type="EMBL" id="AWG25057.1"/>
    </source>
</evidence>
<dbReference type="EMBL" id="CP020919">
    <property type="protein sequence ID" value="AWG25057.1"/>
    <property type="molecule type" value="Genomic_DNA"/>
</dbReference>
<dbReference type="KEGG" id="fki:FK004_07325"/>
<dbReference type="SUPFAM" id="SSF74653">
    <property type="entry name" value="TolA/TonB C-terminal domain"/>
    <property type="match status" value="1"/>
</dbReference>
<evidence type="ECO:0000313" key="5">
    <source>
        <dbReference type="Proteomes" id="UP000244677"/>
    </source>
</evidence>
<evidence type="ECO:0008006" key="6">
    <source>
        <dbReference type="Google" id="ProtNLM"/>
    </source>
</evidence>
<dbReference type="RefSeq" id="WP_108736661.1">
    <property type="nucleotide sequence ID" value="NZ_CP020919.1"/>
</dbReference>
<proteinExistence type="predicted"/>
<dbReference type="PANTHER" id="PTHR33446">
    <property type="entry name" value="PROTEIN TONB-RELATED"/>
    <property type="match status" value="1"/>
</dbReference>
<dbReference type="GO" id="GO:0098797">
    <property type="term" value="C:plasma membrane protein complex"/>
    <property type="evidence" value="ECO:0007669"/>
    <property type="project" value="TreeGrafter"/>
</dbReference>
<dbReference type="Pfam" id="PF03544">
    <property type="entry name" value="TonB_C"/>
    <property type="match status" value="1"/>
</dbReference>
<dbReference type="Gene3D" id="3.30.1150.10">
    <property type="match status" value="1"/>
</dbReference>
<reference evidence="4 5" key="1">
    <citation type="submission" date="2017-04" db="EMBL/GenBank/DDBJ databases">
        <title>Complete genome sequence of Flavobacterium kingsejong AJ004.</title>
        <authorList>
            <person name="Lee P.C."/>
        </authorList>
    </citation>
    <scope>NUCLEOTIDE SEQUENCE [LARGE SCALE GENOMIC DNA]</scope>
    <source>
        <strain evidence="4 5">AJ004</strain>
    </source>
</reference>
<dbReference type="InterPro" id="IPR008756">
    <property type="entry name" value="Peptidase_M56"/>
</dbReference>
<dbReference type="GO" id="GO:0031992">
    <property type="term" value="F:energy transducer activity"/>
    <property type="evidence" value="ECO:0007669"/>
    <property type="project" value="TreeGrafter"/>
</dbReference>
<dbReference type="CDD" id="cd07341">
    <property type="entry name" value="M56_BlaR1_MecR1_like"/>
    <property type="match status" value="1"/>
</dbReference>
<accession>A0A2S1LMT1</accession>
<dbReference type="GO" id="GO:0055085">
    <property type="term" value="P:transmembrane transport"/>
    <property type="evidence" value="ECO:0007669"/>
    <property type="project" value="InterPro"/>
</dbReference>
<feature type="transmembrane region" description="Helical" evidence="1">
    <location>
        <begin position="261"/>
        <end position="278"/>
    </location>
</feature>
<sequence>MTDFLLKSTLTLGLLLLLYSLVLEKEKMHRFNRFFLLVALVFSMGIPFITITQYTETVEAMPETNILPLSGDITIAANESNYALLAVGIIYALVTLLFTIRLIRNLYKFRQRIRKNSKIYYQGAILILLEEKILPHTFLQYIFINKQDYDNRDIEAVLYTHELTHAREHHTFDILFIEILKTVFWFNPLLLLYKKAIQLNHEFLADDKVIQSYDDIPYYQNLLLEKAARKQNYSLASTLTFSVTKKRLLMMTKNTPVTRRLFKQTIVLPLMAILVFFICSETVASQNSLQATPQENPVTLPPTSEVYYAETIFKIKNADGTLTTKKYGALTTAEKARLPKPPPPLVKKTPTAAQLKEWQDAAKFALWIDSQNTSTATLQKYKPEDIAFYSVSPVYKNARSKKFPQPFQLQLYTHKGFEKAFSNPADHYPKVLEWTLQPETKTKKVTEKAPANTPNKAIPEALKTTVRDHASREEVYTDNTLSQKPEFPGGIAQFYTFVQQNFKTPVVDKDITGRVIITFIVEKDGSLSHTEVIRDLGYGTGEEAMRLLSISPKWIPAQANGIPVRVSYSLPIMVNIKAKT</sequence>
<dbReference type="InterPro" id="IPR051045">
    <property type="entry name" value="TonB-dependent_transducer"/>
</dbReference>
<keyword evidence="1" id="KW-0472">Membrane</keyword>
<feature type="transmembrane region" description="Helical" evidence="1">
    <location>
        <begin position="6"/>
        <end position="22"/>
    </location>
</feature>
<evidence type="ECO:0000259" key="2">
    <source>
        <dbReference type="Pfam" id="PF03544"/>
    </source>
</evidence>